<accession>A0A438LZU5</accession>
<name>A0A438LZU5_9ACTN</name>
<dbReference type="AlphaFoldDB" id="A0A438LZU5"/>
<evidence type="ECO:0000313" key="2">
    <source>
        <dbReference type="EMBL" id="RVX39066.1"/>
    </source>
</evidence>
<dbReference type="SUPFAM" id="SSF159888">
    <property type="entry name" value="YdhG-like"/>
    <property type="match status" value="1"/>
</dbReference>
<dbReference type="OrthoDB" id="9811812at2"/>
<dbReference type="InterPro" id="IPR014922">
    <property type="entry name" value="YdhG-like"/>
</dbReference>
<dbReference type="Gene3D" id="3.90.1150.200">
    <property type="match status" value="1"/>
</dbReference>
<dbReference type="Pfam" id="PF08818">
    <property type="entry name" value="DUF1801"/>
    <property type="match status" value="1"/>
</dbReference>
<reference evidence="2 3" key="1">
    <citation type="submission" date="2019-01" db="EMBL/GenBank/DDBJ databases">
        <title>Sequencing the genomes of 1000 actinobacteria strains.</title>
        <authorList>
            <person name="Klenk H.-P."/>
        </authorList>
    </citation>
    <scope>NUCLEOTIDE SEQUENCE [LARGE SCALE GENOMIC DNA]</scope>
    <source>
        <strain evidence="2 3">DSM 43925</strain>
    </source>
</reference>
<evidence type="ECO:0000259" key="1">
    <source>
        <dbReference type="Pfam" id="PF08818"/>
    </source>
</evidence>
<feature type="domain" description="YdhG-like" evidence="1">
    <location>
        <begin position="19"/>
        <end position="109"/>
    </location>
</feature>
<protein>
    <submittedName>
        <fullName evidence="2">Uncharacterized protein YdhG (YjbR/CyaY superfamily)</fullName>
    </submittedName>
</protein>
<dbReference type="Proteomes" id="UP000284824">
    <property type="component" value="Unassembled WGS sequence"/>
</dbReference>
<keyword evidence="3" id="KW-1185">Reference proteome</keyword>
<organism evidence="2 3">
    <name type="scientific">Nonomuraea polychroma</name>
    <dbReference type="NCBI Taxonomy" id="46176"/>
    <lineage>
        <taxon>Bacteria</taxon>
        <taxon>Bacillati</taxon>
        <taxon>Actinomycetota</taxon>
        <taxon>Actinomycetes</taxon>
        <taxon>Streptosporangiales</taxon>
        <taxon>Streptosporangiaceae</taxon>
        <taxon>Nonomuraea</taxon>
    </lineage>
</organism>
<dbReference type="EMBL" id="SAUN01000001">
    <property type="protein sequence ID" value="RVX39066.1"/>
    <property type="molecule type" value="Genomic_DNA"/>
</dbReference>
<comment type="caution">
    <text evidence="2">The sequence shown here is derived from an EMBL/GenBank/DDBJ whole genome shotgun (WGS) entry which is preliminary data.</text>
</comment>
<dbReference type="RefSeq" id="WP_127931614.1">
    <property type="nucleotide sequence ID" value="NZ_SAUN01000001.1"/>
</dbReference>
<gene>
    <name evidence="2" type="ORF">EDD27_1402</name>
</gene>
<proteinExistence type="predicted"/>
<sequence length="114" mass="12782">MNDDVTQYINNTAPWQIGVCEKLRAMVHETVPTIEERLQYGKPHFLKNGNFAAVIAVSRDKVSFMVFNATDIPVVKGFIRALGKGERKAVDIEEGQDVDYTRLADILEKTTVAL</sequence>
<evidence type="ECO:0000313" key="3">
    <source>
        <dbReference type="Proteomes" id="UP000284824"/>
    </source>
</evidence>